<evidence type="ECO:0000256" key="1">
    <source>
        <dbReference type="SAM" id="MobiDB-lite"/>
    </source>
</evidence>
<feature type="region of interest" description="Disordered" evidence="1">
    <location>
        <begin position="72"/>
        <end position="99"/>
    </location>
</feature>
<dbReference type="AlphaFoldDB" id="A0A4C1TK38"/>
<comment type="caution">
    <text evidence="2">The sequence shown here is derived from an EMBL/GenBank/DDBJ whole genome shotgun (WGS) entry which is preliminary data.</text>
</comment>
<proteinExistence type="predicted"/>
<keyword evidence="3" id="KW-1185">Reference proteome</keyword>
<organism evidence="2 3">
    <name type="scientific">Eumeta variegata</name>
    <name type="common">Bagworm moth</name>
    <name type="synonym">Eumeta japonica</name>
    <dbReference type="NCBI Taxonomy" id="151549"/>
    <lineage>
        <taxon>Eukaryota</taxon>
        <taxon>Metazoa</taxon>
        <taxon>Ecdysozoa</taxon>
        <taxon>Arthropoda</taxon>
        <taxon>Hexapoda</taxon>
        <taxon>Insecta</taxon>
        <taxon>Pterygota</taxon>
        <taxon>Neoptera</taxon>
        <taxon>Endopterygota</taxon>
        <taxon>Lepidoptera</taxon>
        <taxon>Glossata</taxon>
        <taxon>Ditrysia</taxon>
        <taxon>Tineoidea</taxon>
        <taxon>Psychidae</taxon>
        <taxon>Oiketicinae</taxon>
        <taxon>Eumeta</taxon>
    </lineage>
</organism>
<dbReference type="EMBL" id="BGZK01000065">
    <property type="protein sequence ID" value="GBP14556.1"/>
    <property type="molecule type" value="Genomic_DNA"/>
</dbReference>
<dbReference type="Proteomes" id="UP000299102">
    <property type="component" value="Unassembled WGS sequence"/>
</dbReference>
<sequence>MIVFGNPGAAPCSVPGPQNEMRTGKSNRSCIRYVIGSKTVCLLPTVMRSLFDEMRIKGLISNSNRVKAPAPYHAERLTSSAPDAGVPSRRPRESLQSKAEGLWSMSQQCSGGWRRDQRAGPRCVKLDHVVRSRAHRRAAPRRSLAYRSARVQGPRFQRVSSVVTRTYNAIAKPEAEERSRLSP</sequence>
<reference evidence="2 3" key="1">
    <citation type="journal article" date="2019" name="Commun. Biol.">
        <title>The bagworm genome reveals a unique fibroin gene that provides high tensile strength.</title>
        <authorList>
            <person name="Kono N."/>
            <person name="Nakamura H."/>
            <person name="Ohtoshi R."/>
            <person name="Tomita M."/>
            <person name="Numata K."/>
            <person name="Arakawa K."/>
        </authorList>
    </citation>
    <scope>NUCLEOTIDE SEQUENCE [LARGE SCALE GENOMIC DNA]</scope>
</reference>
<evidence type="ECO:0000313" key="2">
    <source>
        <dbReference type="EMBL" id="GBP14556.1"/>
    </source>
</evidence>
<accession>A0A4C1TK38</accession>
<protein>
    <submittedName>
        <fullName evidence="2">Uncharacterized protein</fullName>
    </submittedName>
</protein>
<gene>
    <name evidence="2" type="ORF">EVAR_93436_1</name>
</gene>
<evidence type="ECO:0000313" key="3">
    <source>
        <dbReference type="Proteomes" id="UP000299102"/>
    </source>
</evidence>
<name>A0A4C1TK38_EUMVA</name>